<evidence type="ECO:0000313" key="2">
    <source>
        <dbReference type="EMBL" id="RGJ06750.1"/>
    </source>
</evidence>
<sequence>MSLELYIKMPIDYFMIEIANCDMTVGYGNNLGEIKTYLMQQVLQNQDHIQLYVFCSDDKGARAGISGTTGIPCISAISSFY</sequence>
<name>A0A374PB62_9FIRM</name>
<dbReference type="OrthoDB" id="1996910at2"/>
<dbReference type="EMBL" id="QSON01000002">
    <property type="protein sequence ID" value="RGJ06750.1"/>
    <property type="molecule type" value="Genomic_DNA"/>
</dbReference>
<organism evidence="2 6">
    <name type="scientific">Hungatella hathewayi</name>
    <dbReference type="NCBI Taxonomy" id="154046"/>
    <lineage>
        <taxon>Bacteria</taxon>
        <taxon>Bacillati</taxon>
        <taxon>Bacillota</taxon>
        <taxon>Clostridia</taxon>
        <taxon>Lachnospirales</taxon>
        <taxon>Lachnospiraceae</taxon>
        <taxon>Hungatella</taxon>
    </lineage>
</organism>
<dbReference type="EMBL" id="QSSQ01000001">
    <property type="protein sequence ID" value="RGM08996.1"/>
    <property type="molecule type" value="Genomic_DNA"/>
</dbReference>
<dbReference type="Proteomes" id="UP000261257">
    <property type="component" value="Unassembled WGS sequence"/>
</dbReference>
<evidence type="ECO:0000313" key="3">
    <source>
        <dbReference type="EMBL" id="RGM08996.1"/>
    </source>
</evidence>
<evidence type="ECO:0000313" key="6">
    <source>
        <dbReference type="Proteomes" id="UP000263014"/>
    </source>
</evidence>
<dbReference type="Proteomes" id="UP000263014">
    <property type="component" value="Unassembled WGS sequence"/>
</dbReference>
<evidence type="ECO:0000313" key="5">
    <source>
        <dbReference type="Proteomes" id="UP000261257"/>
    </source>
</evidence>
<evidence type="ECO:0000313" key="4">
    <source>
        <dbReference type="Proteomes" id="UP000261023"/>
    </source>
</evidence>
<accession>A0A374PB62</accession>
<dbReference type="EMBL" id="QTJW01000006">
    <property type="protein sequence ID" value="RGD70700.1"/>
    <property type="molecule type" value="Genomic_DNA"/>
</dbReference>
<evidence type="ECO:0000313" key="1">
    <source>
        <dbReference type="EMBL" id="RGD70700.1"/>
    </source>
</evidence>
<reference evidence="4 5" key="1">
    <citation type="submission" date="2018-08" db="EMBL/GenBank/DDBJ databases">
        <title>A genome reference for cultivated species of the human gut microbiota.</title>
        <authorList>
            <person name="Zou Y."/>
            <person name="Xue W."/>
            <person name="Luo G."/>
        </authorList>
    </citation>
    <scope>NUCLEOTIDE SEQUENCE [LARGE SCALE GENOMIC DNA]</scope>
    <source>
        <strain evidence="1 4">AF19-13AC</strain>
        <strain evidence="3 5">TF05-11AC</strain>
        <strain evidence="2 6">TM09-12</strain>
    </source>
</reference>
<gene>
    <name evidence="1" type="ORF">DWX31_10650</name>
    <name evidence="3" type="ORF">DXC39_03315</name>
    <name evidence="2" type="ORF">DXD79_05535</name>
</gene>
<protein>
    <submittedName>
        <fullName evidence="2">Uncharacterized protein</fullName>
    </submittedName>
</protein>
<dbReference type="RefSeq" id="WP_002603548.1">
    <property type="nucleotide sequence ID" value="NZ_QRQF01000004.1"/>
</dbReference>
<dbReference type="AlphaFoldDB" id="A0A374PB62"/>
<comment type="caution">
    <text evidence="2">The sequence shown here is derived from an EMBL/GenBank/DDBJ whole genome shotgun (WGS) entry which is preliminary data.</text>
</comment>
<dbReference type="Proteomes" id="UP000261023">
    <property type="component" value="Unassembled WGS sequence"/>
</dbReference>
<proteinExistence type="predicted"/>